<evidence type="ECO:0000313" key="1">
    <source>
        <dbReference type="EMBL" id="KAJ0179109.1"/>
    </source>
</evidence>
<evidence type="ECO:0000313" key="2">
    <source>
        <dbReference type="Proteomes" id="UP000824533"/>
    </source>
</evidence>
<name>A0ACC1D5V9_9NEOP</name>
<accession>A0ACC1D5V9</accession>
<reference evidence="1 2" key="1">
    <citation type="journal article" date="2021" name="Front. Genet.">
        <title>Chromosome-Level Genome Assembly Reveals Significant Gene Expansion in the Toll and IMD Signaling Pathways of Dendrolimus kikuchii.</title>
        <authorList>
            <person name="Zhou J."/>
            <person name="Wu P."/>
            <person name="Xiong Z."/>
            <person name="Liu N."/>
            <person name="Zhao N."/>
            <person name="Ji M."/>
            <person name="Qiu Y."/>
            <person name="Yang B."/>
        </authorList>
    </citation>
    <scope>NUCLEOTIDE SEQUENCE [LARGE SCALE GENOMIC DNA]</scope>
    <source>
        <strain evidence="1">Ann1</strain>
    </source>
</reference>
<dbReference type="Proteomes" id="UP000824533">
    <property type="component" value="Linkage Group LG08"/>
</dbReference>
<keyword evidence="2" id="KW-1185">Reference proteome</keyword>
<proteinExistence type="predicted"/>
<sequence>MDVLITLFYVLFAICVVYPPTEFVSAGFTVAQLFENFLGSENVNFIGYHMKRITITALVHSALPLGYVFCLWSVGEGGSWLLAGAAGTAIIPLLMCYKLLYWWEYDKVKHPIVMALLPYVTPGSDWRIVAANLNIEFRSVDKVVIPLTATSKFIATENWLIKATQYSLDLIQQSDCVLVATATDSHDFSPSGEDETQYVNIEAIPSREEVRKFTFRITAAALRDLQPRLMRPVRVPDHISLLPTLIERFVNVFKQYVEQNPVYYVDQELELCIGCMQAQADVKINRRCLDPPPHIAGTGPPQCMQCNCRALWCCTCMARWWAARASGAPSEWLSGRCTCPVCRATFCLLDVSPARVAPS</sequence>
<gene>
    <name evidence="1" type="ORF">K1T71_004821</name>
</gene>
<dbReference type="EMBL" id="CM034394">
    <property type="protein sequence ID" value="KAJ0179109.1"/>
    <property type="molecule type" value="Genomic_DNA"/>
</dbReference>
<protein>
    <submittedName>
        <fullName evidence="1">Uncharacterized protein</fullName>
    </submittedName>
</protein>
<organism evidence="1 2">
    <name type="scientific">Dendrolimus kikuchii</name>
    <dbReference type="NCBI Taxonomy" id="765133"/>
    <lineage>
        <taxon>Eukaryota</taxon>
        <taxon>Metazoa</taxon>
        <taxon>Ecdysozoa</taxon>
        <taxon>Arthropoda</taxon>
        <taxon>Hexapoda</taxon>
        <taxon>Insecta</taxon>
        <taxon>Pterygota</taxon>
        <taxon>Neoptera</taxon>
        <taxon>Endopterygota</taxon>
        <taxon>Lepidoptera</taxon>
        <taxon>Glossata</taxon>
        <taxon>Ditrysia</taxon>
        <taxon>Bombycoidea</taxon>
        <taxon>Lasiocampidae</taxon>
        <taxon>Dendrolimus</taxon>
    </lineage>
</organism>
<comment type="caution">
    <text evidence="1">The sequence shown here is derived from an EMBL/GenBank/DDBJ whole genome shotgun (WGS) entry which is preliminary data.</text>
</comment>